<keyword evidence="1" id="KW-1133">Transmembrane helix</keyword>
<evidence type="ECO:0000313" key="2">
    <source>
        <dbReference type="EMBL" id="SDI81854.1"/>
    </source>
</evidence>
<name>A0A1G8NNS7_9BACI</name>
<organism evidence="2 3">
    <name type="scientific">Alteribacillus bidgolensis</name>
    <dbReference type="NCBI Taxonomy" id="930129"/>
    <lineage>
        <taxon>Bacteria</taxon>
        <taxon>Bacillati</taxon>
        <taxon>Bacillota</taxon>
        <taxon>Bacilli</taxon>
        <taxon>Bacillales</taxon>
        <taxon>Bacillaceae</taxon>
        <taxon>Alteribacillus</taxon>
    </lineage>
</organism>
<evidence type="ECO:0000313" key="3">
    <source>
        <dbReference type="Proteomes" id="UP000199017"/>
    </source>
</evidence>
<dbReference type="RefSeq" id="WP_170031963.1">
    <property type="nucleotide sequence ID" value="NZ_FNDU01000012.1"/>
</dbReference>
<evidence type="ECO:0000256" key="1">
    <source>
        <dbReference type="SAM" id="Phobius"/>
    </source>
</evidence>
<dbReference type="Proteomes" id="UP000199017">
    <property type="component" value="Unassembled WGS sequence"/>
</dbReference>
<keyword evidence="1" id="KW-0812">Transmembrane</keyword>
<gene>
    <name evidence="2" type="ORF">SAMN05216352_11298</name>
</gene>
<keyword evidence="3" id="KW-1185">Reference proteome</keyword>
<accession>A0A1G8NNS7</accession>
<reference evidence="2 3" key="1">
    <citation type="submission" date="2016-10" db="EMBL/GenBank/DDBJ databases">
        <authorList>
            <person name="de Groot N.N."/>
        </authorList>
    </citation>
    <scope>NUCLEOTIDE SEQUENCE [LARGE SCALE GENOMIC DNA]</scope>
    <source>
        <strain evidence="3">P4B,CCM 7963,CECT 7998,DSM 25260,IBRC-M 10614,KCTC 13821</strain>
    </source>
</reference>
<protein>
    <submittedName>
        <fullName evidence="2">Uncharacterized protein</fullName>
    </submittedName>
</protein>
<dbReference type="AlphaFoldDB" id="A0A1G8NNS7"/>
<feature type="transmembrane region" description="Helical" evidence="1">
    <location>
        <begin position="31"/>
        <end position="48"/>
    </location>
</feature>
<sequence>MNLEKKLKSLVQSAVIITFVALALFNDSTQYIFAGVIIALSLELYFRVMNKREKSNSQ</sequence>
<dbReference type="EMBL" id="FNDU01000012">
    <property type="protein sequence ID" value="SDI81854.1"/>
    <property type="molecule type" value="Genomic_DNA"/>
</dbReference>
<feature type="transmembrane region" description="Helical" evidence="1">
    <location>
        <begin position="7"/>
        <end position="25"/>
    </location>
</feature>
<proteinExistence type="predicted"/>
<keyword evidence="1" id="KW-0472">Membrane</keyword>